<reference evidence="2 3" key="1">
    <citation type="submission" date="2023-05" db="EMBL/GenBank/DDBJ databases">
        <title>B98-5 Cell Line De Novo Hybrid Assembly: An Optical Mapping Approach.</title>
        <authorList>
            <person name="Kananen K."/>
            <person name="Auerbach J.A."/>
            <person name="Kautto E."/>
            <person name="Blachly J.S."/>
        </authorList>
    </citation>
    <scope>NUCLEOTIDE SEQUENCE [LARGE SCALE GENOMIC DNA]</scope>
    <source>
        <strain evidence="2">B95-8</strain>
        <tissue evidence="2">Cell line</tissue>
    </source>
</reference>
<keyword evidence="3" id="KW-1185">Reference proteome</keyword>
<dbReference type="EMBL" id="JASSZA010000005">
    <property type="protein sequence ID" value="KAK2111604.1"/>
    <property type="molecule type" value="Genomic_DNA"/>
</dbReference>
<gene>
    <name evidence="2" type="ORF">P7K49_011350</name>
</gene>
<feature type="compositionally biased region" description="Basic and acidic residues" evidence="1">
    <location>
        <begin position="24"/>
        <end position="37"/>
    </location>
</feature>
<accession>A0ABQ9VQE8</accession>
<evidence type="ECO:0000256" key="1">
    <source>
        <dbReference type="SAM" id="MobiDB-lite"/>
    </source>
</evidence>
<dbReference type="Proteomes" id="UP001266305">
    <property type="component" value="Unassembled WGS sequence"/>
</dbReference>
<comment type="caution">
    <text evidence="2">The sequence shown here is derived from an EMBL/GenBank/DDBJ whole genome shotgun (WGS) entry which is preliminary data.</text>
</comment>
<organism evidence="2 3">
    <name type="scientific">Saguinus oedipus</name>
    <name type="common">Cotton-top tamarin</name>
    <name type="synonym">Oedipomidas oedipus</name>
    <dbReference type="NCBI Taxonomy" id="9490"/>
    <lineage>
        <taxon>Eukaryota</taxon>
        <taxon>Metazoa</taxon>
        <taxon>Chordata</taxon>
        <taxon>Craniata</taxon>
        <taxon>Vertebrata</taxon>
        <taxon>Euteleostomi</taxon>
        <taxon>Mammalia</taxon>
        <taxon>Eutheria</taxon>
        <taxon>Euarchontoglires</taxon>
        <taxon>Primates</taxon>
        <taxon>Haplorrhini</taxon>
        <taxon>Platyrrhini</taxon>
        <taxon>Cebidae</taxon>
        <taxon>Callitrichinae</taxon>
        <taxon>Saguinus</taxon>
    </lineage>
</organism>
<evidence type="ECO:0000313" key="3">
    <source>
        <dbReference type="Proteomes" id="UP001266305"/>
    </source>
</evidence>
<feature type="region of interest" description="Disordered" evidence="1">
    <location>
        <begin position="13"/>
        <end position="37"/>
    </location>
</feature>
<evidence type="ECO:0000313" key="2">
    <source>
        <dbReference type="EMBL" id="KAK2111604.1"/>
    </source>
</evidence>
<sequence>MIATRILRALTSSGVGSDTGQHLGKSEGQKALKDHGLQKSVGLDAEPVGSAIHWKVQRYWGSKKGLVQEDGRSAHRFAPPAYLVCISQ</sequence>
<name>A0ABQ9VQE8_SAGOE</name>
<protein>
    <submittedName>
        <fullName evidence="2">Uncharacterized protein</fullName>
    </submittedName>
</protein>
<proteinExistence type="predicted"/>